<dbReference type="SUPFAM" id="SSF103473">
    <property type="entry name" value="MFS general substrate transporter"/>
    <property type="match status" value="1"/>
</dbReference>
<feature type="transmembrane region" description="Helical" evidence="6">
    <location>
        <begin position="37"/>
        <end position="62"/>
    </location>
</feature>
<evidence type="ECO:0000256" key="3">
    <source>
        <dbReference type="ARBA" id="ARBA00022692"/>
    </source>
</evidence>
<reference evidence="8 10" key="1">
    <citation type="journal article" date="2014" name="Curr. Biol.">
        <title>The genome of the clonal raider ant Cerapachys biroi.</title>
        <authorList>
            <person name="Oxley P.R."/>
            <person name="Ji L."/>
            <person name="Fetter-Pruneda I."/>
            <person name="McKenzie S.K."/>
            <person name="Li C."/>
            <person name="Hu H."/>
            <person name="Zhang G."/>
            <person name="Kronauer D.J."/>
        </authorList>
    </citation>
    <scope>NUCLEOTIDE SEQUENCE [LARGE SCALE GENOMIC DNA]</scope>
</reference>
<reference evidence="9 11" key="2">
    <citation type="journal article" date="2018" name="Genome Res.">
        <title>The genomic architecture and molecular evolution of ant odorant receptors.</title>
        <authorList>
            <person name="McKenzie S.K."/>
            <person name="Kronauer D.J.C."/>
        </authorList>
    </citation>
    <scope>NUCLEOTIDE SEQUENCE [LARGE SCALE GENOMIC DNA]</scope>
    <source>
        <strain evidence="9">Clonal line C1</strain>
    </source>
</reference>
<keyword evidence="3 6" id="KW-0812">Transmembrane</keyword>
<keyword evidence="4 6" id="KW-1133">Transmembrane helix</keyword>
<reference evidence="9" key="3">
    <citation type="submission" date="2018-07" db="EMBL/GenBank/DDBJ databases">
        <authorList>
            <person name="Mckenzie S.K."/>
            <person name="Kronauer D.J.C."/>
        </authorList>
    </citation>
    <scope>NUCLEOTIDE SEQUENCE</scope>
    <source>
        <strain evidence="9">Clonal line C1</strain>
    </source>
</reference>
<dbReference type="OrthoDB" id="515887at2759"/>
<dbReference type="EMBL" id="QOIP01000001">
    <property type="protein sequence ID" value="RLU26624.1"/>
    <property type="molecule type" value="Genomic_DNA"/>
</dbReference>
<sequence>MFQNIDKELVPIKAHYFLYNAATGPVVQFLPLIGRQLGFTATLVGTIYTILPISGLIAKPLFGTLADKFRLHKTFFLLFQAILAIAFFTVYFIPELDRSANIILVCDKNVPFLEICPQHEFSKETLDGVITENIYSSSLCRLSCKGTPNGYIELSGRNISINSTFEFGAEFDISQDLLTKGCVDVKVHKIFDTTAHFPVCGSQLRTSCVATCHNNSQFNNLLREAKDSHSDTMHSTYQFQMFLWAAIVSWVGMAVVVSIADAICFDLLGYERRNNYGKQKMWGSIGFGIFGISTGYLVDVLSEGQSKKDYTCIFYIMLVAMILDIVVSATLRKRNAERSAEPSLFWELLNVVKEGRVLSFAWWCVGAGMCTGVIWNFLLWYTEDLTIGSHVEWIKTLQGLMTGVQCFLGELPFNFMSGIVLKKLGHINVMSLVLVTYAIRFMAYSIVSNPWLFLILELLHGPSFGLCWPTMVSYGDKVTPSGTKATMQGFIGAVFEGIGVASGSFICGRLIDAYGGVVTLRIFSVGALLWLSVFWLVELLMRKMKAYPLAQGHNHLANYANPDDAILMTISQELQTY</sequence>
<feature type="transmembrane region" description="Helical" evidence="6">
    <location>
        <begin position="281"/>
        <end position="301"/>
    </location>
</feature>
<dbReference type="InterPro" id="IPR051717">
    <property type="entry name" value="MFS_MFSD6"/>
</dbReference>
<dbReference type="AlphaFoldDB" id="A0A026WET2"/>
<evidence type="ECO:0000259" key="7">
    <source>
        <dbReference type="Pfam" id="PF12832"/>
    </source>
</evidence>
<feature type="transmembrane region" description="Helical" evidence="6">
    <location>
        <begin position="393"/>
        <end position="413"/>
    </location>
</feature>
<dbReference type="PANTHER" id="PTHR16172:SF30">
    <property type="entry name" value="SUGAR BABY, ISOFORM C"/>
    <property type="match status" value="1"/>
</dbReference>
<keyword evidence="5 6" id="KW-0472">Membrane</keyword>
<organism evidence="8 10">
    <name type="scientific">Ooceraea biroi</name>
    <name type="common">Clonal raider ant</name>
    <name type="synonym">Cerapachys biroi</name>
    <dbReference type="NCBI Taxonomy" id="2015173"/>
    <lineage>
        <taxon>Eukaryota</taxon>
        <taxon>Metazoa</taxon>
        <taxon>Ecdysozoa</taxon>
        <taxon>Arthropoda</taxon>
        <taxon>Hexapoda</taxon>
        <taxon>Insecta</taxon>
        <taxon>Pterygota</taxon>
        <taxon>Neoptera</taxon>
        <taxon>Endopterygota</taxon>
        <taxon>Hymenoptera</taxon>
        <taxon>Apocrita</taxon>
        <taxon>Aculeata</taxon>
        <taxon>Formicoidea</taxon>
        <taxon>Formicidae</taxon>
        <taxon>Dorylinae</taxon>
        <taxon>Ooceraea</taxon>
    </lineage>
</organism>
<dbReference type="Pfam" id="PF12832">
    <property type="entry name" value="MFS_1_like"/>
    <property type="match status" value="1"/>
</dbReference>
<evidence type="ECO:0000256" key="1">
    <source>
        <dbReference type="ARBA" id="ARBA00004141"/>
    </source>
</evidence>
<evidence type="ECO:0000313" key="8">
    <source>
        <dbReference type="EMBL" id="EZA54161.1"/>
    </source>
</evidence>
<evidence type="ECO:0000313" key="9">
    <source>
        <dbReference type="EMBL" id="RLU26624.1"/>
    </source>
</evidence>
<evidence type="ECO:0000256" key="4">
    <source>
        <dbReference type="ARBA" id="ARBA00022989"/>
    </source>
</evidence>
<dbReference type="PANTHER" id="PTHR16172">
    <property type="entry name" value="MAJOR FACILITATOR SUPERFAMILY DOMAIN-CONTAINING PROTEIN 6-LIKE"/>
    <property type="match status" value="1"/>
</dbReference>
<comment type="similarity">
    <text evidence="2">Belongs to the major facilitator superfamily. MFSD6 family.</text>
</comment>
<dbReference type="OMA" id="KMWGSIG"/>
<comment type="subcellular location">
    <subcellularLocation>
        <location evidence="1">Membrane</location>
        <topology evidence="1">Multi-pass membrane protein</topology>
    </subcellularLocation>
</comment>
<gene>
    <name evidence="9" type="ORF">DMN91_000420</name>
    <name evidence="8" type="ORF">X777_06011</name>
</gene>
<keyword evidence="10" id="KW-1185">Reference proteome</keyword>
<dbReference type="Proteomes" id="UP000053097">
    <property type="component" value="Unassembled WGS sequence"/>
</dbReference>
<dbReference type="EMBL" id="KK107260">
    <property type="protein sequence ID" value="EZA54161.1"/>
    <property type="molecule type" value="Genomic_DNA"/>
</dbReference>
<feature type="transmembrane region" description="Helical" evidence="6">
    <location>
        <begin position="425"/>
        <end position="444"/>
    </location>
</feature>
<dbReference type="InterPro" id="IPR036259">
    <property type="entry name" value="MFS_trans_sf"/>
</dbReference>
<feature type="domain" description="Major facilitator superfamily associated" evidence="7">
    <location>
        <begin position="11"/>
        <end position="519"/>
    </location>
</feature>
<accession>A0A026WET2</accession>
<feature type="transmembrane region" description="Helical" evidence="6">
    <location>
        <begin position="241"/>
        <end position="269"/>
    </location>
</feature>
<evidence type="ECO:0000313" key="11">
    <source>
        <dbReference type="Proteomes" id="UP000279307"/>
    </source>
</evidence>
<dbReference type="GO" id="GO:0016020">
    <property type="term" value="C:membrane"/>
    <property type="evidence" value="ECO:0007669"/>
    <property type="project" value="UniProtKB-SubCell"/>
</dbReference>
<dbReference type="Proteomes" id="UP000279307">
    <property type="component" value="Chromosome 1"/>
</dbReference>
<feature type="transmembrane region" description="Helical" evidence="6">
    <location>
        <begin position="360"/>
        <end position="381"/>
    </location>
</feature>
<proteinExistence type="inferred from homology"/>
<evidence type="ECO:0000256" key="5">
    <source>
        <dbReference type="ARBA" id="ARBA00023136"/>
    </source>
</evidence>
<dbReference type="CDD" id="cd17335">
    <property type="entry name" value="MFS_MFSD6"/>
    <property type="match status" value="1"/>
</dbReference>
<dbReference type="Gene3D" id="1.20.1250.20">
    <property type="entry name" value="MFS general substrate transporter like domains"/>
    <property type="match status" value="3"/>
</dbReference>
<protein>
    <submittedName>
        <fullName evidence="8">Major facilitator superfamily domain-containing protein</fullName>
    </submittedName>
</protein>
<feature type="transmembrane region" description="Helical" evidence="6">
    <location>
        <begin position="489"/>
        <end position="511"/>
    </location>
</feature>
<evidence type="ECO:0000256" key="6">
    <source>
        <dbReference type="SAM" id="Phobius"/>
    </source>
</evidence>
<evidence type="ECO:0000313" key="10">
    <source>
        <dbReference type="Proteomes" id="UP000053097"/>
    </source>
</evidence>
<evidence type="ECO:0000256" key="2">
    <source>
        <dbReference type="ARBA" id="ARBA00005241"/>
    </source>
</evidence>
<feature type="transmembrane region" description="Helical" evidence="6">
    <location>
        <begin position="517"/>
        <end position="537"/>
    </location>
</feature>
<feature type="transmembrane region" description="Helical" evidence="6">
    <location>
        <begin position="74"/>
        <end position="93"/>
    </location>
</feature>
<name>A0A026WET2_OOCBI</name>
<dbReference type="InterPro" id="IPR024989">
    <property type="entry name" value="MFS_assoc_dom"/>
</dbReference>
<feature type="transmembrane region" description="Helical" evidence="6">
    <location>
        <begin position="313"/>
        <end position="331"/>
    </location>
</feature>